<keyword evidence="2 5" id="KW-0689">Ribosomal protein</keyword>
<name>A0A1F6MTQ8_9BACT</name>
<feature type="compositionally biased region" description="Basic residues" evidence="6">
    <location>
        <begin position="60"/>
        <end position="77"/>
    </location>
</feature>
<keyword evidence="5" id="KW-0694">RNA-binding</keyword>
<dbReference type="Gene3D" id="3.40.1370.10">
    <property type="match status" value="1"/>
</dbReference>
<gene>
    <name evidence="5" type="primary">rplD</name>
    <name evidence="7" type="ORF">A3G00_00840</name>
</gene>
<dbReference type="InterPro" id="IPR023574">
    <property type="entry name" value="Ribosomal_uL4_dom_sf"/>
</dbReference>
<feature type="region of interest" description="Disordered" evidence="6">
    <location>
        <begin position="52"/>
        <end position="78"/>
    </location>
</feature>
<keyword evidence="3 5" id="KW-0687">Ribonucleoprotein</keyword>
<proteinExistence type="inferred from homology"/>
<dbReference type="SUPFAM" id="SSF52166">
    <property type="entry name" value="Ribosomal protein L4"/>
    <property type="match status" value="1"/>
</dbReference>
<dbReference type="InterPro" id="IPR002136">
    <property type="entry name" value="Ribosomal_uL4"/>
</dbReference>
<dbReference type="GO" id="GO:0019843">
    <property type="term" value="F:rRNA binding"/>
    <property type="evidence" value="ECO:0007669"/>
    <property type="project" value="UniProtKB-UniRule"/>
</dbReference>
<dbReference type="PANTHER" id="PTHR10746">
    <property type="entry name" value="50S RIBOSOMAL PROTEIN L4"/>
    <property type="match status" value="1"/>
</dbReference>
<evidence type="ECO:0000313" key="7">
    <source>
        <dbReference type="EMBL" id="OGH75059.1"/>
    </source>
</evidence>
<evidence type="ECO:0000256" key="3">
    <source>
        <dbReference type="ARBA" id="ARBA00023274"/>
    </source>
</evidence>
<comment type="caution">
    <text evidence="7">The sequence shown here is derived from an EMBL/GenBank/DDBJ whole genome shotgun (WGS) entry which is preliminary data.</text>
</comment>
<dbReference type="GO" id="GO:1990904">
    <property type="term" value="C:ribonucleoprotein complex"/>
    <property type="evidence" value="ECO:0007669"/>
    <property type="project" value="UniProtKB-KW"/>
</dbReference>
<sequence length="209" mass="23547">MSQIKVYNQTGSESGTLELKEAVFGIKPKKSVVHQVFTALMANAREPWAHTKNKGEVRGGGKKPWKQKGTGRARHGSIRSPLWKGGGVTFGPLKTRNFKQKINKKMNQLATKMCLSDKVFDSKLVVLEDFAYDGKTKFVANLRKILPGFGHSTLWLMPKKDEKFVKAAHNVTKVDLKMAKDVSVKDLLNHQYIIVTKKGIEQIEKRLSR</sequence>
<evidence type="ECO:0000313" key="8">
    <source>
        <dbReference type="Proteomes" id="UP000178347"/>
    </source>
</evidence>
<dbReference type="Proteomes" id="UP000178347">
    <property type="component" value="Unassembled WGS sequence"/>
</dbReference>
<evidence type="ECO:0000256" key="1">
    <source>
        <dbReference type="ARBA" id="ARBA00010528"/>
    </source>
</evidence>
<dbReference type="GO" id="GO:0003735">
    <property type="term" value="F:structural constituent of ribosome"/>
    <property type="evidence" value="ECO:0007669"/>
    <property type="project" value="InterPro"/>
</dbReference>
<dbReference type="Pfam" id="PF00573">
    <property type="entry name" value="Ribosomal_L4"/>
    <property type="match status" value="1"/>
</dbReference>
<comment type="similarity">
    <text evidence="1 5">Belongs to the universal ribosomal protein uL4 family.</text>
</comment>
<dbReference type="HAMAP" id="MF_01328_B">
    <property type="entry name" value="Ribosomal_uL4_B"/>
    <property type="match status" value="1"/>
</dbReference>
<evidence type="ECO:0000256" key="2">
    <source>
        <dbReference type="ARBA" id="ARBA00022980"/>
    </source>
</evidence>
<dbReference type="GO" id="GO:0005840">
    <property type="term" value="C:ribosome"/>
    <property type="evidence" value="ECO:0007669"/>
    <property type="project" value="UniProtKB-KW"/>
</dbReference>
<reference evidence="7 8" key="1">
    <citation type="journal article" date="2016" name="Nat. Commun.">
        <title>Thousands of microbial genomes shed light on interconnected biogeochemical processes in an aquifer system.</title>
        <authorList>
            <person name="Anantharaman K."/>
            <person name="Brown C.T."/>
            <person name="Hug L.A."/>
            <person name="Sharon I."/>
            <person name="Castelle C.J."/>
            <person name="Probst A.J."/>
            <person name="Thomas B.C."/>
            <person name="Singh A."/>
            <person name="Wilkins M.J."/>
            <person name="Karaoz U."/>
            <person name="Brodie E.L."/>
            <person name="Williams K.H."/>
            <person name="Hubbard S.S."/>
            <person name="Banfield J.F."/>
        </authorList>
    </citation>
    <scope>NUCLEOTIDE SEQUENCE [LARGE SCALE GENOMIC DNA]</scope>
</reference>
<organism evidence="7 8">
    <name type="scientific">Candidatus Magasanikbacteria bacterium RIFCSPLOWO2_12_FULL_43_12</name>
    <dbReference type="NCBI Taxonomy" id="1798692"/>
    <lineage>
        <taxon>Bacteria</taxon>
        <taxon>Candidatus Magasanikiibacteriota</taxon>
    </lineage>
</organism>
<comment type="subunit">
    <text evidence="5">Part of the 50S ribosomal subunit.</text>
</comment>
<dbReference type="GO" id="GO:0006412">
    <property type="term" value="P:translation"/>
    <property type="evidence" value="ECO:0007669"/>
    <property type="project" value="UniProtKB-UniRule"/>
</dbReference>
<dbReference type="PANTHER" id="PTHR10746:SF6">
    <property type="entry name" value="LARGE RIBOSOMAL SUBUNIT PROTEIN UL4M"/>
    <property type="match status" value="1"/>
</dbReference>
<evidence type="ECO:0000256" key="5">
    <source>
        <dbReference type="HAMAP-Rule" id="MF_01328"/>
    </source>
</evidence>
<dbReference type="InterPro" id="IPR013005">
    <property type="entry name" value="Ribosomal_uL4-like"/>
</dbReference>
<dbReference type="EMBL" id="MFQN01000010">
    <property type="protein sequence ID" value="OGH75059.1"/>
    <property type="molecule type" value="Genomic_DNA"/>
</dbReference>
<keyword evidence="5" id="KW-0699">rRNA-binding</keyword>
<evidence type="ECO:0000256" key="6">
    <source>
        <dbReference type="SAM" id="MobiDB-lite"/>
    </source>
</evidence>
<dbReference type="STRING" id="1798692.A3G00_00840"/>
<dbReference type="AlphaFoldDB" id="A0A1F6MTQ8"/>
<dbReference type="NCBIfam" id="TIGR03953">
    <property type="entry name" value="rplD_bact"/>
    <property type="match status" value="1"/>
</dbReference>
<accession>A0A1F6MTQ8</accession>
<comment type="function">
    <text evidence="5">Forms part of the polypeptide exit tunnel.</text>
</comment>
<evidence type="ECO:0000256" key="4">
    <source>
        <dbReference type="ARBA" id="ARBA00035244"/>
    </source>
</evidence>
<comment type="function">
    <text evidence="5">One of the primary rRNA binding proteins, this protein initially binds near the 5'-end of the 23S rRNA. It is important during the early stages of 50S assembly. It makes multiple contacts with different domains of the 23S rRNA in the assembled 50S subunit and ribosome.</text>
</comment>
<protein>
    <recommendedName>
        <fullName evidence="4 5">Large ribosomal subunit protein uL4</fullName>
    </recommendedName>
</protein>